<organism evidence="1 2">
    <name type="scientific">Ligilactobacillus salitolerans</name>
    <dbReference type="NCBI Taxonomy" id="1808352"/>
    <lineage>
        <taxon>Bacteria</taxon>
        <taxon>Bacillati</taxon>
        <taxon>Bacillota</taxon>
        <taxon>Bacilli</taxon>
        <taxon>Lactobacillales</taxon>
        <taxon>Lactobacillaceae</taxon>
        <taxon>Ligilactobacillus</taxon>
    </lineage>
</organism>
<evidence type="ECO:0000313" key="2">
    <source>
        <dbReference type="Proteomes" id="UP000286848"/>
    </source>
</evidence>
<name>A0A401IUI8_9LACO</name>
<dbReference type="AlphaFoldDB" id="A0A401IUI8"/>
<accession>A0A401IUI8</accession>
<comment type="caution">
    <text evidence="1">The sequence shown here is derived from an EMBL/GenBank/DDBJ whole genome shotgun (WGS) entry which is preliminary data.</text>
</comment>
<proteinExistence type="predicted"/>
<sequence length="68" mass="7690">MVEQQLEDAAENVKRAIKTKLIERGLSQKELANLLHEGVQQTNRAISGDTTPNSKKIRKKIYLILGME</sequence>
<dbReference type="Proteomes" id="UP000286848">
    <property type="component" value="Unassembled WGS sequence"/>
</dbReference>
<dbReference type="OrthoDB" id="2309397at2"/>
<keyword evidence="2" id="KW-1185">Reference proteome</keyword>
<evidence type="ECO:0008006" key="3">
    <source>
        <dbReference type="Google" id="ProtNLM"/>
    </source>
</evidence>
<gene>
    <name evidence="1" type="ORF">LFYK43_16820</name>
</gene>
<dbReference type="EMBL" id="BFFP01000028">
    <property type="protein sequence ID" value="GBG95223.1"/>
    <property type="molecule type" value="Genomic_DNA"/>
</dbReference>
<evidence type="ECO:0000313" key="1">
    <source>
        <dbReference type="EMBL" id="GBG95223.1"/>
    </source>
</evidence>
<dbReference type="InterPro" id="IPR010982">
    <property type="entry name" value="Lambda_DNA-bd_dom_sf"/>
</dbReference>
<dbReference type="SUPFAM" id="SSF47413">
    <property type="entry name" value="lambda repressor-like DNA-binding domains"/>
    <property type="match status" value="1"/>
</dbReference>
<dbReference type="CDD" id="cd00093">
    <property type="entry name" value="HTH_XRE"/>
    <property type="match status" value="1"/>
</dbReference>
<dbReference type="RefSeq" id="WP_124977334.1">
    <property type="nucleotide sequence ID" value="NZ_BFFP01000028.1"/>
</dbReference>
<protein>
    <recommendedName>
        <fullName evidence="3">HTH cro/C1-type domain-containing protein</fullName>
    </recommendedName>
</protein>
<dbReference type="GO" id="GO:0003677">
    <property type="term" value="F:DNA binding"/>
    <property type="evidence" value="ECO:0007669"/>
    <property type="project" value="InterPro"/>
</dbReference>
<dbReference type="InterPro" id="IPR001387">
    <property type="entry name" value="Cro/C1-type_HTH"/>
</dbReference>
<reference evidence="1 2" key="1">
    <citation type="journal article" date="2019" name="Int. J. Syst. Evol. Microbiol.">
        <title>Lactobacillus salitolerans sp. nov., a novel lactic acid bacterium isolated from spent mushroom substrates.</title>
        <authorList>
            <person name="Tohno M."/>
            <person name="Tanizawa Y."/>
            <person name="Kojima Y."/>
            <person name="Sakamoto M."/>
            <person name="Nakamura Y."/>
            <person name="Ohkuma M."/>
            <person name="Kobayashi H."/>
        </authorList>
    </citation>
    <scope>NUCLEOTIDE SEQUENCE [LARGE SCALE GENOMIC DNA]</scope>
    <source>
        <strain evidence="1 2">YK43</strain>
    </source>
</reference>
<dbReference type="Gene3D" id="1.10.260.40">
    <property type="entry name" value="lambda repressor-like DNA-binding domains"/>
    <property type="match status" value="1"/>
</dbReference>